<accession>A0AAV4FTJ6</accession>
<organism evidence="2 3">
    <name type="scientific">Elysia marginata</name>
    <dbReference type="NCBI Taxonomy" id="1093978"/>
    <lineage>
        <taxon>Eukaryota</taxon>
        <taxon>Metazoa</taxon>
        <taxon>Spiralia</taxon>
        <taxon>Lophotrochozoa</taxon>
        <taxon>Mollusca</taxon>
        <taxon>Gastropoda</taxon>
        <taxon>Heterobranchia</taxon>
        <taxon>Euthyneura</taxon>
        <taxon>Panpulmonata</taxon>
        <taxon>Sacoglossa</taxon>
        <taxon>Placobranchoidea</taxon>
        <taxon>Plakobranchidae</taxon>
        <taxon>Elysia</taxon>
    </lineage>
</organism>
<evidence type="ECO:0000313" key="3">
    <source>
        <dbReference type="Proteomes" id="UP000762676"/>
    </source>
</evidence>
<dbReference type="AlphaFoldDB" id="A0AAV4FTJ6"/>
<dbReference type="Gene3D" id="3.40.630.30">
    <property type="match status" value="1"/>
</dbReference>
<dbReference type="InterPro" id="IPR016181">
    <property type="entry name" value="Acyl_CoA_acyltransferase"/>
</dbReference>
<feature type="domain" description="N-acetyltransferase" evidence="1">
    <location>
        <begin position="8"/>
        <end position="156"/>
    </location>
</feature>
<dbReference type="PANTHER" id="PTHR47403:SF6">
    <property type="entry name" value="N-ACETYLTRANSFERASE DOMAIN-CONTAINING PROTEIN"/>
    <property type="match status" value="1"/>
</dbReference>
<name>A0AAV4FTJ6_9GAST</name>
<proteinExistence type="predicted"/>
<dbReference type="InterPro" id="IPR000182">
    <property type="entry name" value="GNAT_dom"/>
</dbReference>
<protein>
    <submittedName>
        <fullName evidence="2">Histidine N-acetyltransferase-like</fullName>
    </submittedName>
</protein>
<dbReference type="GO" id="GO:0016747">
    <property type="term" value="F:acyltransferase activity, transferring groups other than amino-acyl groups"/>
    <property type="evidence" value="ECO:0007669"/>
    <property type="project" value="InterPro"/>
</dbReference>
<dbReference type="PROSITE" id="PS51186">
    <property type="entry name" value="GNAT"/>
    <property type="match status" value="1"/>
</dbReference>
<dbReference type="PANTHER" id="PTHR47403">
    <property type="entry name" value="LOC100145250 PROTEIN"/>
    <property type="match status" value="1"/>
</dbReference>
<dbReference type="SUPFAM" id="SSF55729">
    <property type="entry name" value="Acyl-CoA N-acyltransferases (Nat)"/>
    <property type="match status" value="1"/>
</dbReference>
<evidence type="ECO:0000313" key="2">
    <source>
        <dbReference type="EMBL" id="GFR76677.1"/>
    </source>
</evidence>
<sequence length="276" mass="31480">MSSADGTITYRRADLSDYDAVMAIGSIYGGRDYLWSLYKQLVTDPDKYGIVALDGDRVVGFYMTSTFDGGRTVLKRSGRVLEEYRGRGIFHTLEAELDKHTLAHRPRAMYDVFANTEHEDHLSGKFLDMGFQEVCRKNMYHMILTSSELQWPRDRTTTKPLVVKELNTEDLKLLFNTKEVTSKLFPSGRLLNTYMPYRLLDVNIPYIICERGGAFVSFDNPDATAVRHSLRDREVRDSIPGRVKPRTLKLVLAADPPSVWHHGFSVKPGWPGVRIT</sequence>
<keyword evidence="3" id="KW-1185">Reference proteome</keyword>
<dbReference type="CDD" id="cd04301">
    <property type="entry name" value="NAT_SF"/>
    <property type="match status" value="1"/>
</dbReference>
<reference evidence="2 3" key="1">
    <citation type="journal article" date="2021" name="Elife">
        <title>Chloroplast acquisition without the gene transfer in kleptoplastic sea slugs, Plakobranchus ocellatus.</title>
        <authorList>
            <person name="Maeda T."/>
            <person name="Takahashi S."/>
            <person name="Yoshida T."/>
            <person name="Shimamura S."/>
            <person name="Takaki Y."/>
            <person name="Nagai Y."/>
            <person name="Toyoda A."/>
            <person name="Suzuki Y."/>
            <person name="Arimoto A."/>
            <person name="Ishii H."/>
            <person name="Satoh N."/>
            <person name="Nishiyama T."/>
            <person name="Hasebe M."/>
            <person name="Maruyama T."/>
            <person name="Minagawa J."/>
            <person name="Obokata J."/>
            <person name="Shigenobu S."/>
        </authorList>
    </citation>
    <scope>NUCLEOTIDE SEQUENCE [LARGE SCALE GENOMIC DNA]</scope>
</reference>
<dbReference type="EMBL" id="BMAT01011649">
    <property type="protein sequence ID" value="GFR76677.1"/>
    <property type="molecule type" value="Genomic_DNA"/>
</dbReference>
<evidence type="ECO:0000259" key="1">
    <source>
        <dbReference type="PROSITE" id="PS51186"/>
    </source>
</evidence>
<gene>
    <name evidence="2" type="ORF">ElyMa_005806900</name>
</gene>
<comment type="caution">
    <text evidence="2">The sequence shown here is derived from an EMBL/GenBank/DDBJ whole genome shotgun (WGS) entry which is preliminary data.</text>
</comment>
<dbReference type="Proteomes" id="UP000762676">
    <property type="component" value="Unassembled WGS sequence"/>
</dbReference>